<feature type="region of interest" description="Disordered" evidence="1">
    <location>
        <begin position="468"/>
        <end position="506"/>
    </location>
</feature>
<reference evidence="3" key="1">
    <citation type="submission" date="2011-07" db="EMBL/GenBank/DDBJ databases">
        <authorList>
            <consortium name="Caenorhabditis brenneri Sequencing and Analysis Consortium"/>
            <person name="Wilson R.K."/>
        </authorList>
    </citation>
    <scope>NUCLEOTIDE SEQUENCE [LARGE SCALE GENOMIC DNA]</scope>
    <source>
        <strain evidence="3">PB2801</strain>
    </source>
</reference>
<proteinExistence type="predicted"/>
<dbReference type="Proteomes" id="UP000008068">
    <property type="component" value="Unassembled WGS sequence"/>
</dbReference>
<evidence type="ECO:0000313" key="3">
    <source>
        <dbReference type="Proteomes" id="UP000008068"/>
    </source>
</evidence>
<evidence type="ECO:0000256" key="1">
    <source>
        <dbReference type="SAM" id="MobiDB-lite"/>
    </source>
</evidence>
<feature type="region of interest" description="Disordered" evidence="1">
    <location>
        <begin position="126"/>
        <end position="417"/>
    </location>
</feature>
<feature type="compositionally biased region" description="Basic and acidic residues" evidence="1">
    <location>
        <begin position="392"/>
        <end position="410"/>
    </location>
</feature>
<feature type="region of interest" description="Disordered" evidence="1">
    <location>
        <begin position="431"/>
        <end position="455"/>
    </location>
</feature>
<gene>
    <name evidence="2" type="ORF">CAEBREN_02743</name>
</gene>
<dbReference type="eggNOG" id="ENOG502QTSK">
    <property type="taxonomic scope" value="Eukaryota"/>
</dbReference>
<organism evidence="3">
    <name type="scientific">Caenorhabditis brenneri</name>
    <name type="common">Nematode worm</name>
    <dbReference type="NCBI Taxonomy" id="135651"/>
    <lineage>
        <taxon>Eukaryota</taxon>
        <taxon>Metazoa</taxon>
        <taxon>Ecdysozoa</taxon>
        <taxon>Nematoda</taxon>
        <taxon>Chromadorea</taxon>
        <taxon>Rhabditida</taxon>
        <taxon>Rhabditina</taxon>
        <taxon>Rhabditomorpha</taxon>
        <taxon>Rhabditoidea</taxon>
        <taxon>Rhabditidae</taxon>
        <taxon>Peloderinae</taxon>
        <taxon>Caenorhabditis</taxon>
    </lineage>
</organism>
<sequence length="518" mass="57436">MGKYEDHKSTIRRNPSDNRFYNEYYGEVIVPKDSKHQLLYYDINVVDVMMSFIPSSRYCGSGPHWEVTHFVNEGTPYGINGFLSIRGLIVRGPGGVVRSRRDVIIPPDSLRPVNNANELRRARLHGTNEMWDKPAQPKSPEPSIPKESAQKVAQKLDEPVPTKPAPPARVQNASAPGKTAPESDPWDQPLRQAPPNADPWNEPVRQTAPARAAPKIDPWDQPSRTAPPRPQAPSRQVADPWDEPVTVRQSAPARAAPKTDPWDQPSRTVPSTPQAPSRQIADPWDEPVTVRQSAPRAPEMWDESIIAPRFARVTVQDSGFKNRDKSREAPKNREKSEKSREQLNRNAQFESRNLNPELGTKPREKSPMAPAAPNNFSTPTKPVVLSGFGAREYQRSLEKLAKSKEPEPPKPRGLGAHGMSTFAAAARGSSLAFRKPPSRTSNGYGGAEQGGFQMSLFDNLKPGEILSASRVDFDDDTNGNDDWSAPSPRSYASKQGRRGLPPQVKTGLGKYTLNEFRV</sequence>
<keyword evidence="3" id="KW-1185">Reference proteome</keyword>
<dbReference type="OrthoDB" id="5873028at2759"/>
<feature type="compositionally biased region" description="Polar residues" evidence="1">
    <location>
        <begin position="265"/>
        <end position="277"/>
    </location>
</feature>
<feature type="compositionally biased region" description="Polar residues" evidence="1">
    <location>
        <begin position="344"/>
        <end position="354"/>
    </location>
</feature>
<accession>G0N2J4</accession>
<dbReference type="AlphaFoldDB" id="G0N2J4"/>
<dbReference type="InParanoid" id="G0N2J4"/>
<name>G0N2J4_CAEBE</name>
<evidence type="ECO:0000313" key="2">
    <source>
        <dbReference type="EMBL" id="EGT50817.1"/>
    </source>
</evidence>
<dbReference type="HOGENOM" id="CLU_526032_0_0_1"/>
<dbReference type="EMBL" id="GL379830">
    <property type="protein sequence ID" value="EGT50817.1"/>
    <property type="molecule type" value="Genomic_DNA"/>
</dbReference>
<protein>
    <submittedName>
        <fullName evidence="2">Uncharacterized protein</fullName>
    </submittedName>
</protein>
<dbReference type="STRING" id="135651.G0N2J4"/>
<feature type="compositionally biased region" description="Basic and acidic residues" evidence="1">
    <location>
        <begin position="320"/>
        <end position="343"/>
    </location>
</feature>